<dbReference type="GO" id="GO:0031505">
    <property type="term" value="P:fungal-type cell wall organization"/>
    <property type="evidence" value="ECO:0007669"/>
    <property type="project" value="InterPro"/>
</dbReference>
<evidence type="ECO:0000256" key="1">
    <source>
        <dbReference type="SAM" id="MobiDB-lite"/>
    </source>
</evidence>
<dbReference type="VEuPathDB" id="FungiDB:A1O9_08182"/>
<accession>A0A072P6S4</accession>
<dbReference type="RefSeq" id="XP_013258022.1">
    <property type="nucleotide sequence ID" value="XM_013402568.1"/>
</dbReference>
<dbReference type="Proteomes" id="UP000027920">
    <property type="component" value="Unassembled WGS sequence"/>
</dbReference>
<feature type="region of interest" description="Disordered" evidence="1">
    <location>
        <begin position="44"/>
        <end position="67"/>
    </location>
</feature>
<feature type="chain" id="PRO_5001681294" evidence="2">
    <location>
        <begin position="21"/>
        <end position="294"/>
    </location>
</feature>
<name>A0A072P6S4_9EURO</name>
<reference evidence="3 4" key="1">
    <citation type="submission" date="2013-03" db="EMBL/GenBank/DDBJ databases">
        <title>The Genome Sequence of Exophiala aquamarina CBS 119918.</title>
        <authorList>
            <consortium name="The Broad Institute Genomics Platform"/>
            <person name="Cuomo C."/>
            <person name="de Hoog S."/>
            <person name="Gorbushina A."/>
            <person name="Walker B."/>
            <person name="Young S.K."/>
            <person name="Zeng Q."/>
            <person name="Gargeya S."/>
            <person name="Fitzgerald M."/>
            <person name="Haas B."/>
            <person name="Abouelleil A."/>
            <person name="Allen A.W."/>
            <person name="Alvarado L."/>
            <person name="Arachchi H.M."/>
            <person name="Berlin A.M."/>
            <person name="Chapman S.B."/>
            <person name="Gainer-Dewar J."/>
            <person name="Goldberg J."/>
            <person name="Griggs A."/>
            <person name="Gujja S."/>
            <person name="Hansen M."/>
            <person name="Howarth C."/>
            <person name="Imamovic A."/>
            <person name="Ireland A."/>
            <person name="Larimer J."/>
            <person name="McCowan C."/>
            <person name="Murphy C."/>
            <person name="Pearson M."/>
            <person name="Poon T.W."/>
            <person name="Priest M."/>
            <person name="Roberts A."/>
            <person name="Saif S."/>
            <person name="Shea T."/>
            <person name="Sisk P."/>
            <person name="Sykes S."/>
            <person name="Wortman J."/>
            <person name="Nusbaum C."/>
            <person name="Birren B."/>
        </authorList>
    </citation>
    <scope>NUCLEOTIDE SEQUENCE [LARGE SCALE GENOMIC DNA]</scope>
    <source>
        <strain evidence="3 4">CBS 119918</strain>
    </source>
</reference>
<gene>
    <name evidence="3" type="ORF">A1O9_08182</name>
</gene>
<feature type="compositionally biased region" description="Low complexity" evidence="1">
    <location>
        <begin position="45"/>
        <end position="57"/>
    </location>
</feature>
<evidence type="ECO:0000313" key="3">
    <source>
        <dbReference type="EMBL" id="KEF55432.1"/>
    </source>
</evidence>
<dbReference type="AlphaFoldDB" id="A0A072P6S4"/>
<dbReference type="InterPro" id="IPR031452">
    <property type="entry name" value="Kre1"/>
</dbReference>
<organism evidence="3 4">
    <name type="scientific">Exophiala aquamarina CBS 119918</name>
    <dbReference type="NCBI Taxonomy" id="1182545"/>
    <lineage>
        <taxon>Eukaryota</taxon>
        <taxon>Fungi</taxon>
        <taxon>Dikarya</taxon>
        <taxon>Ascomycota</taxon>
        <taxon>Pezizomycotina</taxon>
        <taxon>Eurotiomycetes</taxon>
        <taxon>Chaetothyriomycetidae</taxon>
        <taxon>Chaetothyriales</taxon>
        <taxon>Herpotrichiellaceae</taxon>
        <taxon>Exophiala</taxon>
    </lineage>
</organism>
<dbReference type="GeneID" id="25283095"/>
<comment type="caution">
    <text evidence="3">The sequence shown here is derived from an EMBL/GenBank/DDBJ whole genome shotgun (WGS) entry which is preliminary data.</text>
</comment>
<sequence length="294" mass="31174">MHSSTTSALLVTSLISVASAFVPMQIAPLPTALDSSIWKPFTTIPAEPAPTAGSPSSAPTPAPTQGPEEIMHILPVLDPNMVPDLKKRQGVSQAIAPTAITQVSPITTYQINLIRSGVNSQLNIVYTQTFNPIPDQWPSPTEAGTIGLGTIQGEIGVVKTKRSLPTQALLGNSADSTPTENAPVSSSIPLLDKLRKAGQEIEEEIEELLNKMKIPGTHKEEDLSVPLGKEVRLPNTGSSDVKEPFNFAESEEDDDDATPLLPELRVHESDARILKAGSLAVLAITIGTLCANCL</sequence>
<evidence type="ECO:0000313" key="4">
    <source>
        <dbReference type="Proteomes" id="UP000027920"/>
    </source>
</evidence>
<dbReference type="OrthoDB" id="5406216at2759"/>
<dbReference type="Pfam" id="PF17056">
    <property type="entry name" value="KRE1"/>
    <property type="match status" value="1"/>
</dbReference>
<keyword evidence="4" id="KW-1185">Reference proteome</keyword>
<protein>
    <submittedName>
        <fullName evidence="3">Uncharacterized protein</fullName>
    </submittedName>
</protein>
<dbReference type="EMBL" id="AMGV01000007">
    <property type="protein sequence ID" value="KEF55432.1"/>
    <property type="molecule type" value="Genomic_DNA"/>
</dbReference>
<evidence type="ECO:0000256" key="2">
    <source>
        <dbReference type="SAM" id="SignalP"/>
    </source>
</evidence>
<dbReference type="HOGENOM" id="CLU_059435_0_0_1"/>
<proteinExistence type="predicted"/>
<feature type="signal peptide" evidence="2">
    <location>
        <begin position="1"/>
        <end position="20"/>
    </location>
</feature>
<keyword evidence="2" id="KW-0732">Signal</keyword>